<keyword evidence="7" id="KW-1185">Reference proteome</keyword>
<evidence type="ECO:0000256" key="1">
    <source>
        <dbReference type="ARBA" id="ARBA00022723"/>
    </source>
</evidence>
<evidence type="ECO:0000256" key="3">
    <source>
        <dbReference type="SAM" id="MobiDB-lite"/>
    </source>
</evidence>
<dbReference type="PRINTS" id="PR00092">
    <property type="entry name" value="TYROSINASE"/>
</dbReference>
<reference evidence="6 7" key="1">
    <citation type="submission" date="2020-06" db="EMBL/GenBank/DDBJ databases">
        <authorList>
            <person name="Li R."/>
            <person name="Bekaert M."/>
        </authorList>
    </citation>
    <scope>NUCLEOTIDE SEQUENCE [LARGE SCALE GENOMIC DNA]</scope>
    <source>
        <strain evidence="7">wild</strain>
    </source>
</reference>
<feature type="compositionally biased region" description="Low complexity" evidence="3">
    <location>
        <begin position="102"/>
        <end position="126"/>
    </location>
</feature>
<gene>
    <name evidence="6" type="ORF">MCOR_49798</name>
</gene>
<feature type="region of interest" description="Disordered" evidence="3">
    <location>
        <begin position="531"/>
        <end position="564"/>
    </location>
</feature>
<dbReference type="PANTHER" id="PTHR11474:SF126">
    <property type="entry name" value="TYROSINASE-LIKE PROTEIN TYR-1-RELATED"/>
    <property type="match status" value="1"/>
</dbReference>
<keyword evidence="1" id="KW-0479">Metal-binding</keyword>
<dbReference type="GO" id="GO:0046872">
    <property type="term" value="F:metal ion binding"/>
    <property type="evidence" value="ECO:0007669"/>
    <property type="project" value="UniProtKB-KW"/>
</dbReference>
<dbReference type="AlphaFoldDB" id="A0A6J8ECF0"/>
<name>A0A6J8ECF0_MYTCO</name>
<dbReference type="Gene3D" id="1.10.1280.10">
    <property type="entry name" value="Di-copper center containing domain from catechol oxidase"/>
    <property type="match status" value="1"/>
</dbReference>
<keyword evidence="4" id="KW-0732">Signal</keyword>
<evidence type="ECO:0000259" key="5">
    <source>
        <dbReference type="PROSITE" id="PS00498"/>
    </source>
</evidence>
<feature type="domain" description="Tyrosinase copper-binding" evidence="5">
    <location>
        <begin position="355"/>
        <end position="366"/>
    </location>
</feature>
<proteinExistence type="predicted"/>
<dbReference type="PROSITE" id="PS00498">
    <property type="entry name" value="TYROSINASE_2"/>
    <property type="match status" value="1"/>
</dbReference>
<keyword evidence="2" id="KW-0186">Copper</keyword>
<feature type="compositionally biased region" description="Low complexity" evidence="3">
    <location>
        <begin position="152"/>
        <end position="170"/>
    </location>
</feature>
<feature type="signal peptide" evidence="4">
    <location>
        <begin position="1"/>
        <end position="18"/>
    </location>
</feature>
<dbReference type="InterPro" id="IPR002227">
    <property type="entry name" value="Tyrosinase_Cu-bd"/>
</dbReference>
<sequence length="811" mass="92597">MNLQTYLILISLLVCVICDVKRTSIPTSLRRCLHTRDRYFPMTDEQISTTCLLEFLWLNRQICDIVSKQTFDWLASLVEKSQQRLSLTPLHASVHSITRSEPQTTIMSQQSTSTPTPFKGTLTTTATKRHMKKRQTSTITSQPHLSTKPRFSTTTTQPQLSTTTSQPQTTRFQLRQRKEYRMLTDQERDDYHKAINDLKRDTSVSPNKYDALAEHHQKTSETAHGGVAFGGWHRYYLFLYELALQEKNPNVMLPYWDSTLDSSMDTPTDTVIFTDKFLGNAYGNVTSGPFGDWERKIQRSLHKDTSLLITKNELSLLISKSKDQREFMSSLEMHHNGPHVWIGGTMVDVDQAPFDPIFYMHHAFIDCIWERYRVLEKQRGQNPEIYPSAKSDNLAHQSSSLMVNLPPFNNVNLTNADGYKNFWTETYYSCAPQPSCSVQTPECGSKWLECDIFTERCVSKGSEAALPRVTPSDVFRVKNARDQKSPTIQRFTTTPPATQFGPLSSQPESKSKKITAEEFFSTLKSLKKLPLNVPKTPSPRIRRSMMTGRTGLNGRTGIPGRLGPPSILITQQLQHRMLSIDGLKIPKFKKPCCGHPIQNSFRIDCKEGTDLWVFVPIKVVNLRHGDIVYSSYPVNSEGRRLNNTDVFSVGQQLSFASNLQSKARSKHKPCSYDKSGLFKVKISSYGLNYYGIYEDTVFLDNRRTVSTEISYVGIRNPEQRATRVFITAVDECGIACQPMILMRGYRTRHLRYRKNPGAIEITTKGHKYHSSTYRGAESLVWKADTFSVPQPDENQIPIVFVCDYRNKNPWS</sequence>
<dbReference type="Proteomes" id="UP000507470">
    <property type="component" value="Unassembled WGS sequence"/>
</dbReference>
<feature type="region of interest" description="Disordered" evidence="3">
    <location>
        <begin position="98"/>
        <end position="172"/>
    </location>
</feature>
<dbReference type="InterPro" id="IPR050316">
    <property type="entry name" value="Tyrosinase/Hemocyanin"/>
</dbReference>
<evidence type="ECO:0000313" key="7">
    <source>
        <dbReference type="Proteomes" id="UP000507470"/>
    </source>
</evidence>
<feature type="compositionally biased region" description="Polar residues" evidence="3">
    <location>
        <begin position="136"/>
        <end position="151"/>
    </location>
</feature>
<evidence type="ECO:0000256" key="4">
    <source>
        <dbReference type="SAM" id="SignalP"/>
    </source>
</evidence>
<protein>
    <recommendedName>
        <fullName evidence="5">Tyrosinase copper-binding domain-containing protein</fullName>
    </recommendedName>
</protein>
<dbReference type="SUPFAM" id="SSF48056">
    <property type="entry name" value="Di-copper centre-containing domain"/>
    <property type="match status" value="1"/>
</dbReference>
<evidence type="ECO:0000313" key="6">
    <source>
        <dbReference type="EMBL" id="CAC5417275.1"/>
    </source>
</evidence>
<organism evidence="6 7">
    <name type="scientific">Mytilus coruscus</name>
    <name type="common">Sea mussel</name>
    <dbReference type="NCBI Taxonomy" id="42192"/>
    <lineage>
        <taxon>Eukaryota</taxon>
        <taxon>Metazoa</taxon>
        <taxon>Spiralia</taxon>
        <taxon>Lophotrochozoa</taxon>
        <taxon>Mollusca</taxon>
        <taxon>Bivalvia</taxon>
        <taxon>Autobranchia</taxon>
        <taxon>Pteriomorphia</taxon>
        <taxon>Mytilida</taxon>
        <taxon>Mytiloidea</taxon>
        <taxon>Mytilidae</taxon>
        <taxon>Mytilinae</taxon>
        <taxon>Mytilus</taxon>
    </lineage>
</organism>
<dbReference type="PANTHER" id="PTHR11474">
    <property type="entry name" value="TYROSINASE FAMILY MEMBER"/>
    <property type="match status" value="1"/>
</dbReference>
<evidence type="ECO:0000256" key="2">
    <source>
        <dbReference type="ARBA" id="ARBA00023008"/>
    </source>
</evidence>
<feature type="chain" id="PRO_5027110740" description="Tyrosinase copper-binding domain-containing protein" evidence="4">
    <location>
        <begin position="19"/>
        <end position="811"/>
    </location>
</feature>
<accession>A0A6J8ECF0</accession>
<dbReference type="InterPro" id="IPR008922">
    <property type="entry name" value="Di-copper_centre_dom_sf"/>
</dbReference>
<dbReference type="GO" id="GO:0016491">
    <property type="term" value="F:oxidoreductase activity"/>
    <property type="evidence" value="ECO:0007669"/>
    <property type="project" value="InterPro"/>
</dbReference>
<dbReference type="Pfam" id="PF00264">
    <property type="entry name" value="Tyrosinase"/>
    <property type="match status" value="1"/>
</dbReference>
<feature type="region of interest" description="Disordered" evidence="3">
    <location>
        <begin position="489"/>
        <end position="508"/>
    </location>
</feature>
<dbReference type="EMBL" id="CACVKT020008734">
    <property type="protein sequence ID" value="CAC5417275.1"/>
    <property type="molecule type" value="Genomic_DNA"/>
</dbReference>
<dbReference type="OrthoDB" id="6088853at2759"/>